<dbReference type="InterPro" id="IPR005639">
    <property type="entry name" value="Pest_crys_dom_I"/>
</dbReference>
<comment type="caution">
    <text evidence="6">The sequence shown here is derived from an EMBL/GenBank/DDBJ whole genome shotgun (WGS) entry which is preliminary data.</text>
</comment>
<sequence>MHTENVLDIRTIVANEYAVKTSAVEWDVTDIVKNAIIGGISFIPSVGPAISFLVGLFWPQSKENIWEGIVKQIERMIEESALKTIKGILAGDIAYIQERMATVADLLDKHPGSEEARSAFNNLAENIDGYHKKFNNFSDDVNYQILPMFSTTVMMQITYWVAGLERRNEIGLSDIDIEKVRGLIKKTVEQANSYINNIYDRELNDALNNSTADTVANNVMSVHGHCRLHGIEYISIWDKLSEAESVNNRIYVDVLSYSTFFDRQTAKARIQALTPEKDMAPPLKPALNDGKRRKIDSLTGHIVRIGGAPRVGGLTVVFDDGSSHRLGTISGETASISLNGSRITSLEVWGNGAVDQAVFTLSDGRSLSFGAPGTSRYRKFYVGESHYIAGVYLSSDYSPLAGQAANIAVSYQLINDDEK</sequence>
<comment type="similarity">
    <text evidence="1">Belongs to the delta endotoxin family.</text>
</comment>
<feature type="domain" description="Pesticidal crystal protein" evidence="5">
    <location>
        <begin position="36"/>
        <end position="216"/>
    </location>
</feature>
<dbReference type="AlphaFoldDB" id="A0A022PKV7"/>
<dbReference type="Gene3D" id="1.20.190.10">
    <property type="entry name" value="Pesticidal crystal protein, N-terminal domain"/>
    <property type="match status" value="1"/>
</dbReference>
<dbReference type="PATRIC" id="fig|1393736.3.peg.657"/>
<keyword evidence="7" id="KW-1185">Reference proteome</keyword>
<dbReference type="EMBL" id="JFGV01000007">
    <property type="protein sequence ID" value="EYU16742.1"/>
    <property type="molecule type" value="Genomic_DNA"/>
</dbReference>
<proteinExistence type="inferred from homology"/>
<evidence type="ECO:0000256" key="2">
    <source>
        <dbReference type="ARBA" id="ARBA00022656"/>
    </source>
</evidence>
<keyword evidence="4" id="KW-0843">Virulence</keyword>
<name>A0A022PKV7_9GAMM</name>
<organism evidence="6 7">
    <name type="scientific">Photorhabdus aegyptia</name>
    <dbReference type="NCBI Taxonomy" id="2805098"/>
    <lineage>
        <taxon>Bacteria</taxon>
        <taxon>Pseudomonadati</taxon>
        <taxon>Pseudomonadota</taxon>
        <taxon>Gammaproteobacteria</taxon>
        <taxon>Enterobacterales</taxon>
        <taxon>Morganellaceae</taxon>
        <taxon>Photorhabdus</taxon>
    </lineage>
</organism>
<accession>A0A022PKV7</accession>
<dbReference type="RefSeq" id="WP_051560631.1">
    <property type="nucleotide sequence ID" value="NZ_CAWLTM010000108.1"/>
</dbReference>
<dbReference type="Proteomes" id="UP000023464">
    <property type="component" value="Unassembled WGS sequence"/>
</dbReference>
<evidence type="ECO:0000256" key="4">
    <source>
        <dbReference type="ARBA" id="ARBA00023026"/>
    </source>
</evidence>
<evidence type="ECO:0000256" key="3">
    <source>
        <dbReference type="ARBA" id="ARBA00022969"/>
    </source>
</evidence>
<evidence type="ECO:0000313" key="6">
    <source>
        <dbReference type="EMBL" id="EYU16742.1"/>
    </source>
</evidence>
<dbReference type="SUPFAM" id="SSF56849">
    <property type="entry name" value="delta-Endotoxin (insectocide), N-terminal domain"/>
    <property type="match status" value="1"/>
</dbReference>
<dbReference type="Gene3D" id="2.100.10.30">
    <property type="entry name" value="Jacalin-like lectin domain"/>
    <property type="match status" value="1"/>
</dbReference>
<gene>
    <name evidence="6" type="ORF">BA1DRAFT_00652</name>
</gene>
<dbReference type="GO" id="GO:0090729">
    <property type="term" value="F:toxin activity"/>
    <property type="evidence" value="ECO:0007669"/>
    <property type="project" value="UniProtKB-KW"/>
</dbReference>
<evidence type="ECO:0000259" key="5">
    <source>
        <dbReference type="Pfam" id="PF03945"/>
    </source>
</evidence>
<evidence type="ECO:0000256" key="1">
    <source>
        <dbReference type="ARBA" id="ARBA00007819"/>
    </source>
</evidence>
<dbReference type="InterPro" id="IPR036404">
    <property type="entry name" value="Jacalin-like_lectin_dom_sf"/>
</dbReference>
<dbReference type="GO" id="GO:0030435">
    <property type="term" value="P:sporulation resulting in formation of a cellular spore"/>
    <property type="evidence" value="ECO:0007669"/>
    <property type="project" value="UniProtKB-KW"/>
</dbReference>
<dbReference type="InterPro" id="IPR036716">
    <property type="entry name" value="Pest_crys_N_sf"/>
</dbReference>
<dbReference type="Pfam" id="PF03945">
    <property type="entry name" value="Endotoxin_N"/>
    <property type="match status" value="1"/>
</dbReference>
<reference evidence="6 7" key="1">
    <citation type="submission" date="2014-03" db="EMBL/GenBank/DDBJ databases">
        <title>Draft Genome of Photorhabdus luminescens BA1, an Egyptian Isolate.</title>
        <authorList>
            <person name="Ghazal S."/>
            <person name="Hurst S.G.IV."/>
            <person name="Morris K."/>
            <person name="Thomas K."/>
            <person name="Tisa L.S."/>
        </authorList>
    </citation>
    <scope>NUCLEOTIDE SEQUENCE [LARGE SCALE GENOMIC DNA]</scope>
    <source>
        <strain evidence="6 7">BA1</strain>
    </source>
</reference>
<protein>
    <submittedName>
        <fullName evidence="6">Delta endotoxin-like protein</fullName>
    </submittedName>
</protein>
<keyword evidence="3" id="KW-0749">Sporulation</keyword>
<keyword evidence="2" id="KW-0800">Toxin</keyword>
<evidence type="ECO:0000313" key="7">
    <source>
        <dbReference type="Proteomes" id="UP000023464"/>
    </source>
</evidence>
<dbReference type="GO" id="GO:0001907">
    <property type="term" value="P:symbiont-mediated killing of host cell"/>
    <property type="evidence" value="ECO:0007669"/>
    <property type="project" value="InterPro"/>
</dbReference>
<dbReference type="CDD" id="cd09302">
    <property type="entry name" value="Jacalin_like"/>
    <property type="match status" value="1"/>
</dbReference>